<dbReference type="Proteomes" id="UP000253891">
    <property type="component" value="Unassembled WGS sequence"/>
</dbReference>
<dbReference type="PANTHER" id="PTHR10000">
    <property type="entry name" value="PHOSPHOSERINE PHOSPHATASE"/>
    <property type="match status" value="1"/>
</dbReference>
<dbReference type="STRING" id="157463.GCA_001047075_00369"/>
<dbReference type="CDD" id="cd07516">
    <property type="entry name" value="HAD_Pase"/>
    <property type="match status" value="1"/>
</dbReference>
<accession>A0A0K8MHS6</accession>
<dbReference type="SFLD" id="SFLDG01140">
    <property type="entry name" value="C2.B:_Phosphomannomutase_and_P"/>
    <property type="match status" value="1"/>
</dbReference>
<evidence type="ECO:0000313" key="2">
    <source>
        <dbReference type="Proteomes" id="UP000253891"/>
    </source>
</evidence>
<dbReference type="PANTHER" id="PTHR10000:SF8">
    <property type="entry name" value="HAD SUPERFAMILY HYDROLASE-LIKE, TYPE 3"/>
    <property type="match status" value="1"/>
</dbReference>
<organism evidence="1 2">
    <name type="scientific">Fructobacillus ficulneus</name>
    <dbReference type="NCBI Taxonomy" id="157463"/>
    <lineage>
        <taxon>Bacteria</taxon>
        <taxon>Bacillati</taxon>
        <taxon>Bacillota</taxon>
        <taxon>Bacilli</taxon>
        <taxon>Lactobacillales</taxon>
        <taxon>Lactobacillaceae</taxon>
        <taxon>Fructobacillus</taxon>
    </lineage>
</organism>
<name>A0A0K8MHS6_9LACO</name>
<proteinExistence type="predicted"/>
<dbReference type="AlphaFoldDB" id="A0A0K8MHS6"/>
<reference evidence="1 2" key="1">
    <citation type="journal article" date="2015" name="BMC Genomics">
        <title>Comparative genomics of Fructobacillus spp. and Leuconostoc spp. reveals niche-specific evolution of Fructobacillus spp.</title>
        <authorList>
            <person name="Endo A."/>
            <person name="Tanizawa Y."/>
            <person name="Tanaka N."/>
            <person name="Maeno S."/>
            <person name="Kumar H."/>
            <person name="Shiwa Y."/>
            <person name="Okada S."/>
            <person name="Yoshikawa H."/>
            <person name="Dicks L."/>
            <person name="Nakagawa J."/>
            <person name="Arita M."/>
        </authorList>
    </citation>
    <scope>NUCLEOTIDE SEQUENCE [LARGE SCALE GENOMIC DNA]</scope>
    <source>
        <strain evidence="1 2">JCM 12225</strain>
    </source>
</reference>
<dbReference type="RefSeq" id="WP_061992856.1">
    <property type="nucleotide sequence ID" value="NZ_DF967991.1"/>
</dbReference>
<keyword evidence="1" id="KW-0378">Hydrolase</keyword>
<dbReference type="Gene3D" id="3.30.1240.10">
    <property type="match status" value="1"/>
</dbReference>
<dbReference type="SUPFAM" id="SSF56784">
    <property type="entry name" value="HAD-like"/>
    <property type="match status" value="1"/>
</dbReference>
<dbReference type="GO" id="GO:0000287">
    <property type="term" value="F:magnesium ion binding"/>
    <property type="evidence" value="ECO:0007669"/>
    <property type="project" value="TreeGrafter"/>
</dbReference>
<keyword evidence="2" id="KW-1185">Reference proteome</keyword>
<dbReference type="PROSITE" id="PS01229">
    <property type="entry name" value="COF_2"/>
    <property type="match status" value="1"/>
</dbReference>
<dbReference type="InterPro" id="IPR036412">
    <property type="entry name" value="HAD-like_sf"/>
</dbReference>
<sequence>MKTIKLVSIDIDGTLYNDNREITPRVKAAIQKATAQGVQIVITTGRPETGVMKILNELDLIGSDHYVITHNGGLVQSTDRQKTIHRAALPWAAFEQAQKFSEENGVYIQTESDSDAYTIDREINLFVSQENFVVSLPLTVKDTLADLQAQPFVKALAIGEKTFMDKIQALVPEQLKKDANVVRSTPNNLEFMNNNASKGQALLALAAELGIDPADTMAIGDQENDLTMIEAAGIGVAMGNAIPDVKAIANEETTDNNHDGVGQAIERFVLND</sequence>
<dbReference type="EMBL" id="DF967991">
    <property type="protein sequence ID" value="GAO99439.1"/>
    <property type="molecule type" value="Genomic_DNA"/>
</dbReference>
<dbReference type="SFLD" id="SFLDS00003">
    <property type="entry name" value="Haloacid_Dehalogenase"/>
    <property type="match status" value="1"/>
</dbReference>
<dbReference type="InterPro" id="IPR006379">
    <property type="entry name" value="HAD-SF_hydro_IIB"/>
</dbReference>
<dbReference type="Pfam" id="PF08282">
    <property type="entry name" value="Hydrolase_3"/>
    <property type="match status" value="1"/>
</dbReference>
<dbReference type="PROSITE" id="PS01228">
    <property type="entry name" value="COF_1"/>
    <property type="match status" value="1"/>
</dbReference>
<evidence type="ECO:0000313" key="1">
    <source>
        <dbReference type="EMBL" id="GAO99439.1"/>
    </source>
</evidence>
<gene>
    <name evidence="1" type="ORF">FFIC_140330</name>
</gene>
<dbReference type="OrthoDB" id="9790031at2"/>
<dbReference type="SFLD" id="SFLDG01144">
    <property type="entry name" value="C2.B.4:_PGP_Like"/>
    <property type="match status" value="1"/>
</dbReference>
<dbReference type="GO" id="GO:0016791">
    <property type="term" value="F:phosphatase activity"/>
    <property type="evidence" value="ECO:0007669"/>
    <property type="project" value="TreeGrafter"/>
</dbReference>
<dbReference type="Gene3D" id="3.40.50.1000">
    <property type="entry name" value="HAD superfamily/HAD-like"/>
    <property type="match status" value="1"/>
</dbReference>
<dbReference type="NCBIfam" id="TIGR01484">
    <property type="entry name" value="HAD-SF-IIB"/>
    <property type="match status" value="1"/>
</dbReference>
<dbReference type="InterPro" id="IPR023214">
    <property type="entry name" value="HAD_sf"/>
</dbReference>
<dbReference type="NCBIfam" id="TIGR00099">
    <property type="entry name" value="Cof-subfamily"/>
    <property type="match status" value="1"/>
</dbReference>
<dbReference type="GO" id="GO:0005829">
    <property type="term" value="C:cytosol"/>
    <property type="evidence" value="ECO:0007669"/>
    <property type="project" value="TreeGrafter"/>
</dbReference>
<dbReference type="InterPro" id="IPR000150">
    <property type="entry name" value="Cof"/>
</dbReference>
<protein>
    <submittedName>
        <fullName evidence="1">HAD superfamily hydrolase</fullName>
    </submittedName>
</protein>